<dbReference type="Proteomes" id="UP000094285">
    <property type="component" value="Unassembled WGS sequence"/>
</dbReference>
<sequence>MSETYSPEKYLPTIDAILGVADLEQITVKKIRNALQELFGVDLLDHKKEINEFILARYYDLIDRRTEEEKSEKERKEEIEKLDALLAARLLKSEVSGPLMRARRQNRVVKKARGTGQSTANNAGFNREMVLSPELLVVVGLSKMSRPQVVKAMWAYIKANDLQNPDDKRQIECDYLLQGVFKKKTVGAFEMNKILNKHIFKPEEVLSNGVKKEATYESDEDSG</sequence>
<organism evidence="3 4">
    <name type="scientific">Suhomyces tanzawaensis NRRL Y-17324</name>
    <dbReference type="NCBI Taxonomy" id="984487"/>
    <lineage>
        <taxon>Eukaryota</taxon>
        <taxon>Fungi</taxon>
        <taxon>Dikarya</taxon>
        <taxon>Ascomycota</taxon>
        <taxon>Saccharomycotina</taxon>
        <taxon>Pichiomycetes</taxon>
        <taxon>Debaryomycetaceae</taxon>
        <taxon>Suhomyces</taxon>
    </lineage>
</organism>
<dbReference type="RefSeq" id="XP_020064574.1">
    <property type="nucleotide sequence ID" value="XM_020209957.1"/>
</dbReference>
<dbReference type="PROSITE" id="PS51998">
    <property type="entry name" value="DEK_C"/>
    <property type="match status" value="1"/>
</dbReference>
<dbReference type="InterPro" id="IPR014876">
    <property type="entry name" value="DEK_C"/>
</dbReference>
<dbReference type="SUPFAM" id="SSF47592">
    <property type="entry name" value="SWIB/MDM2 domain"/>
    <property type="match status" value="1"/>
</dbReference>
<feature type="domain" description="DEK-C" evidence="2">
    <location>
        <begin position="4"/>
        <end position="59"/>
    </location>
</feature>
<dbReference type="GeneID" id="30984093"/>
<dbReference type="CDD" id="cd10567">
    <property type="entry name" value="SWIB-MDM2_like"/>
    <property type="match status" value="1"/>
</dbReference>
<feature type="domain" description="DM2" evidence="1">
    <location>
        <begin position="124"/>
        <end position="201"/>
    </location>
</feature>
<evidence type="ECO:0000259" key="2">
    <source>
        <dbReference type="PROSITE" id="PS51998"/>
    </source>
</evidence>
<proteinExistence type="predicted"/>
<protein>
    <submittedName>
        <fullName evidence="3">SWIB-domain-containing protein</fullName>
    </submittedName>
</protein>
<dbReference type="AlphaFoldDB" id="A0A1E4SJ38"/>
<dbReference type="STRING" id="984487.A0A1E4SJ38"/>
<dbReference type="InterPro" id="IPR019835">
    <property type="entry name" value="SWIB_domain"/>
</dbReference>
<dbReference type="Pfam" id="PF02201">
    <property type="entry name" value="SWIB"/>
    <property type="match status" value="1"/>
</dbReference>
<keyword evidence="4" id="KW-1185">Reference proteome</keyword>
<evidence type="ECO:0000313" key="3">
    <source>
        <dbReference type="EMBL" id="ODV79452.1"/>
    </source>
</evidence>
<reference evidence="4" key="1">
    <citation type="submission" date="2016-05" db="EMBL/GenBank/DDBJ databases">
        <title>Comparative genomics of biotechnologically important yeasts.</title>
        <authorList>
            <consortium name="DOE Joint Genome Institute"/>
            <person name="Riley R."/>
            <person name="Haridas S."/>
            <person name="Wolfe K.H."/>
            <person name="Lopes M.R."/>
            <person name="Hittinger C.T."/>
            <person name="Goker M."/>
            <person name="Salamov A."/>
            <person name="Wisecaver J."/>
            <person name="Long T.M."/>
            <person name="Aerts A.L."/>
            <person name="Barry K."/>
            <person name="Choi C."/>
            <person name="Clum A."/>
            <person name="Coughlan A.Y."/>
            <person name="Deshpande S."/>
            <person name="Douglass A.P."/>
            <person name="Hanson S.J."/>
            <person name="Klenk H.-P."/>
            <person name="Labutti K."/>
            <person name="Lapidus A."/>
            <person name="Lindquist E."/>
            <person name="Lipzen A."/>
            <person name="Meier-Kolthoff J.P."/>
            <person name="Ohm R.A."/>
            <person name="Otillar R.P."/>
            <person name="Pangilinan J."/>
            <person name="Peng Y."/>
            <person name="Rokas A."/>
            <person name="Rosa C.A."/>
            <person name="Scheuner C."/>
            <person name="Sibirny A.A."/>
            <person name="Slot J.C."/>
            <person name="Stielow J.B."/>
            <person name="Sun H."/>
            <person name="Kurtzman C.P."/>
            <person name="Blackwell M."/>
            <person name="Grigoriev I.V."/>
            <person name="Jeffries T.W."/>
        </authorList>
    </citation>
    <scope>NUCLEOTIDE SEQUENCE [LARGE SCALE GENOMIC DNA]</scope>
    <source>
        <strain evidence="4">NRRL Y-17324</strain>
    </source>
</reference>
<dbReference type="InterPro" id="IPR003121">
    <property type="entry name" value="SWIB_MDM2_domain"/>
</dbReference>
<dbReference type="Gene3D" id="1.10.10.60">
    <property type="entry name" value="Homeodomain-like"/>
    <property type="match status" value="1"/>
</dbReference>
<gene>
    <name evidence="3" type="ORF">CANTADRAFT_51554</name>
</gene>
<dbReference type="OrthoDB" id="10251073at2759"/>
<dbReference type="Gene3D" id="1.10.245.10">
    <property type="entry name" value="SWIB/MDM2 domain"/>
    <property type="match status" value="1"/>
</dbReference>
<dbReference type="EMBL" id="KV453912">
    <property type="protein sequence ID" value="ODV79452.1"/>
    <property type="molecule type" value="Genomic_DNA"/>
</dbReference>
<dbReference type="InterPro" id="IPR036885">
    <property type="entry name" value="SWIB_MDM2_dom_sf"/>
</dbReference>
<evidence type="ECO:0000259" key="1">
    <source>
        <dbReference type="PROSITE" id="PS51925"/>
    </source>
</evidence>
<dbReference type="Pfam" id="PF08766">
    <property type="entry name" value="DEK_C"/>
    <property type="match status" value="1"/>
</dbReference>
<dbReference type="PANTHER" id="PTHR13844">
    <property type="entry name" value="SWI/SNF-RELATED MATRIX-ASSOCIATED ACTIN-DEPENDENT REGULATOR OF CHROMATIN SUBFAMILY D"/>
    <property type="match status" value="1"/>
</dbReference>
<dbReference type="SUPFAM" id="SSF109715">
    <property type="entry name" value="DEK C-terminal domain"/>
    <property type="match status" value="1"/>
</dbReference>
<name>A0A1E4SJ38_9ASCO</name>
<dbReference type="SMART" id="SM00151">
    <property type="entry name" value="SWIB"/>
    <property type="match status" value="1"/>
</dbReference>
<accession>A0A1E4SJ38</accession>
<evidence type="ECO:0000313" key="4">
    <source>
        <dbReference type="Proteomes" id="UP000094285"/>
    </source>
</evidence>
<dbReference type="PROSITE" id="PS51925">
    <property type="entry name" value="SWIB_MDM2"/>
    <property type="match status" value="1"/>
</dbReference>